<accession>A0ABV2UK45</accession>
<protein>
    <recommendedName>
        <fullName evidence="3">Right handed beta helix domain-containing protein</fullName>
    </recommendedName>
</protein>
<dbReference type="SUPFAM" id="SSF51126">
    <property type="entry name" value="Pectin lyase-like"/>
    <property type="match status" value="1"/>
</dbReference>
<organism evidence="1 2">
    <name type="scientific">Streptomyces sp. 900116325</name>
    <dbReference type="NCBI Taxonomy" id="3154295"/>
    <lineage>
        <taxon>Bacteria</taxon>
        <taxon>Bacillati</taxon>
        <taxon>Actinomycetota</taxon>
        <taxon>Actinomycetes</taxon>
        <taxon>Kitasatosporales</taxon>
        <taxon>Streptomycetaceae</taxon>
        <taxon>Streptomyces</taxon>
    </lineage>
</organism>
<dbReference type="RefSeq" id="WP_356503830.1">
    <property type="nucleotide sequence ID" value="NZ_JBEXEF010000008.1"/>
</dbReference>
<name>A0ABV2UK45_9ACTN</name>
<keyword evidence="2" id="KW-1185">Reference proteome</keyword>
<proteinExistence type="predicted"/>
<evidence type="ECO:0000313" key="2">
    <source>
        <dbReference type="Proteomes" id="UP001550044"/>
    </source>
</evidence>
<dbReference type="Proteomes" id="UP001550044">
    <property type="component" value="Unassembled WGS sequence"/>
</dbReference>
<dbReference type="InterPro" id="IPR011050">
    <property type="entry name" value="Pectin_lyase_fold/virulence"/>
</dbReference>
<comment type="caution">
    <text evidence="1">The sequence shown here is derived from an EMBL/GenBank/DDBJ whole genome shotgun (WGS) entry which is preliminary data.</text>
</comment>
<evidence type="ECO:0000313" key="1">
    <source>
        <dbReference type="EMBL" id="MET8438218.1"/>
    </source>
</evidence>
<gene>
    <name evidence="1" type="ORF">ABZV61_36970</name>
</gene>
<dbReference type="EMBL" id="JBEXIP010000053">
    <property type="protein sequence ID" value="MET8438218.1"/>
    <property type="molecule type" value="Genomic_DNA"/>
</dbReference>
<reference evidence="1 2" key="1">
    <citation type="submission" date="2024-06" db="EMBL/GenBank/DDBJ databases">
        <title>The Natural Products Discovery Center: Release of the First 8490 Sequenced Strains for Exploring Actinobacteria Biosynthetic Diversity.</title>
        <authorList>
            <person name="Kalkreuter E."/>
            <person name="Kautsar S.A."/>
            <person name="Yang D."/>
            <person name="Bader C.D."/>
            <person name="Teijaro C.N."/>
            <person name="Fluegel L."/>
            <person name="Davis C.M."/>
            <person name="Simpson J.R."/>
            <person name="Lauterbach L."/>
            <person name="Steele A.D."/>
            <person name="Gui C."/>
            <person name="Meng S."/>
            <person name="Li G."/>
            <person name="Viehrig K."/>
            <person name="Ye F."/>
            <person name="Su P."/>
            <person name="Kiefer A.F."/>
            <person name="Nichols A."/>
            <person name="Cepeda A.J."/>
            <person name="Yan W."/>
            <person name="Fan B."/>
            <person name="Jiang Y."/>
            <person name="Adhikari A."/>
            <person name="Zheng C.-J."/>
            <person name="Schuster L."/>
            <person name="Cowan T.M."/>
            <person name="Smanski M.J."/>
            <person name="Chevrette M.G."/>
            <person name="De Carvalho L.P.S."/>
            <person name="Shen B."/>
        </authorList>
    </citation>
    <scope>NUCLEOTIDE SEQUENCE [LARGE SCALE GENOMIC DNA]</scope>
    <source>
        <strain evidence="1 2">NPDC005137</strain>
    </source>
</reference>
<sequence>MTTDGNRVRHNISVNDRNTMSPYGVVSVVCAATTDTRIYGNTIVTDEANTALVSDNGPTGVTFRNNIFVGASGGSPIDDTRSVYENNLYWRTAQPRDASAVTADPLFVSASPTAPRDVRLRAGSPALGTGIPAADGITRDYFGNRIPTPPNLGADQHR</sequence>
<dbReference type="InterPro" id="IPR012334">
    <property type="entry name" value="Pectin_lyas_fold"/>
</dbReference>
<dbReference type="Gene3D" id="2.160.20.10">
    <property type="entry name" value="Single-stranded right-handed beta-helix, Pectin lyase-like"/>
    <property type="match status" value="1"/>
</dbReference>
<evidence type="ECO:0008006" key="3">
    <source>
        <dbReference type="Google" id="ProtNLM"/>
    </source>
</evidence>